<gene>
    <name evidence="2" type="ORF">SteCoe_27380</name>
</gene>
<dbReference type="OrthoDB" id="322480at2759"/>
<sequence length="244" mass="28680">MEKHKRVEVSPQVPRIPKPEDLYERYHLQRPSKDEAKRTEQNFFIRRRGHKSSQAQESELYIEDDIKSPDALSQNNVHGISKSEDKKRSLRMNQPRQKPQEKKDPVNLNNLSNIVLEMKEMLNNMPNVQEMLNKTHEQNTKKNLNITPRNRSKEISLRDKTVKKSTKLKNYILSTRQSRRLMSSKGPRPTTQKRSKNLPLIQNKASEDLVAIQNYFLEFHAKSKFLLKNLEKNVLGEKKVTKSN</sequence>
<proteinExistence type="predicted"/>
<dbReference type="EMBL" id="MPUH01000792">
    <property type="protein sequence ID" value="OMJ73830.1"/>
    <property type="molecule type" value="Genomic_DNA"/>
</dbReference>
<accession>A0A1R2BB52</accession>
<evidence type="ECO:0000256" key="1">
    <source>
        <dbReference type="SAM" id="MobiDB-lite"/>
    </source>
</evidence>
<feature type="compositionally biased region" description="Basic and acidic residues" evidence="1">
    <location>
        <begin position="17"/>
        <end position="40"/>
    </location>
</feature>
<reference evidence="2 3" key="1">
    <citation type="submission" date="2016-11" db="EMBL/GenBank/DDBJ databases">
        <title>The macronuclear genome of Stentor coeruleus: a giant cell with tiny introns.</title>
        <authorList>
            <person name="Slabodnick M."/>
            <person name="Ruby J.G."/>
            <person name="Reiff S.B."/>
            <person name="Swart E.C."/>
            <person name="Gosai S."/>
            <person name="Prabakaran S."/>
            <person name="Witkowska E."/>
            <person name="Larue G.E."/>
            <person name="Fisher S."/>
            <person name="Freeman R.M."/>
            <person name="Gunawardena J."/>
            <person name="Chu W."/>
            <person name="Stover N.A."/>
            <person name="Gregory B.D."/>
            <person name="Nowacki M."/>
            <person name="Derisi J."/>
            <person name="Roy S.W."/>
            <person name="Marshall W.F."/>
            <person name="Sood P."/>
        </authorList>
    </citation>
    <scope>NUCLEOTIDE SEQUENCE [LARGE SCALE GENOMIC DNA]</scope>
    <source>
        <strain evidence="2">WM001</strain>
    </source>
</reference>
<dbReference type="AlphaFoldDB" id="A0A1R2BB52"/>
<dbReference type="Proteomes" id="UP000187209">
    <property type="component" value="Unassembled WGS sequence"/>
</dbReference>
<feature type="region of interest" description="Disordered" evidence="1">
    <location>
        <begin position="1"/>
        <end position="109"/>
    </location>
</feature>
<keyword evidence="3" id="KW-1185">Reference proteome</keyword>
<evidence type="ECO:0000313" key="3">
    <source>
        <dbReference type="Proteomes" id="UP000187209"/>
    </source>
</evidence>
<name>A0A1R2BB52_9CILI</name>
<organism evidence="2 3">
    <name type="scientific">Stentor coeruleus</name>
    <dbReference type="NCBI Taxonomy" id="5963"/>
    <lineage>
        <taxon>Eukaryota</taxon>
        <taxon>Sar</taxon>
        <taxon>Alveolata</taxon>
        <taxon>Ciliophora</taxon>
        <taxon>Postciliodesmatophora</taxon>
        <taxon>Heterotrichea</taxon>
        <taxon>Heterotrichida</taxon>
        <taxon>Stentoridae</taxon>
        <taxon>Stentor</taxon>
    </lineage>
</organism>
<comment type="caution">
    <text evidence="2">The sequence shown here is derived from an EMBL/GenBank/DDBJ whole genome shotgun (WGS) entry which is preliminary data.</text>
</comment>
<protein>
    <submittedName>
        <fullName evidence="2">Uncharacterized protein</fullName>
    </submittedName>
</protein>
<feature type="region of interest" description="Disordered" evidence="1">
    <location>
        <begin position="177"/>
        <end position="200"/>
    </location>
</feature>
<evidence type="ECO:0000313" key="2">
    <source>
        <dbReference type="EMBL" id="OMJ73830.1"/>
    </source>
</evidence>